<dbReference type="InterPro" id="IPR019542">
    <property type="entry name" value="Enhancer_polycomb-like_N"/>
</dbReference>
<evidence type="ECO:0000256" key="2">
    <source>
        <dbReference type="ARBA" id="ARBA00008035"/>
    </source>
</evidence>
<dbReference type="GO" id="GO:0005634">
    <property type="term" value="C:nucleus"/>
    <property type="evidence" value="ECO:0007669"/>
    <property type="project" value="UniProtKB-SubCell"/>
</dbReference>
<dbReference type="Pfam" id="PF10513">
    <property type="entry name" value="EPL1"/>
    <property type="match status" value="1"/>
</dbReference>
<evidence type="ECO:0000313" key="9">
    <source>
        <dbReference type="EMBL" id="ONK80789.1"/>
    </source>
</evidence>
<evidence type="ECO:0000256" key="7">
    <source>
        <dbReference type="SAM" id="MobiDB-lite"/>
    </source>
</evidence>
<dbReference type="OMA" id="ANSTRCH"/>
<feature type="region of interest" description="Disordered" evidence="7">
    <location>
        <begin position="787"/>
        <end position="828"/>
    </location>
</feature>
<dbReference type="PANTHER" id="PTHR14898">
    <property type="entry name" value="ENHANCER OF POLYCOMB"/>
    <property type="match status" value="1"/>
</dbReference>
<keyword evidence="4 6" id="KW-0804">Transcription</keyword>
<name>A0A5P1FUU3_ASPOF</name>
<keyword evidence="10" id="KW-1185">Reference proteome</keyword>
<accession>A0A5P1FUU3</accession>
<keyword evidence="5 6" id="KW-0539">Nucleus</keyword>
<evidence type="ECO:0000256" key="1">
    <source>
        <dbReference type="ARBA" id="ARBA00004123"/>
    </source>
</evidence>
<dbReference type="GO" id="GO:0006357">
    <property type="term" value="P:regulation of transcription by RNA polymerase II"/>
    <property type="evidence" value="ECO:0007669"/>
    <property type="project" value="InterPro"/>
</dbReference>
<sequence length="941" mass="107356">MQMPFTSIGINLSGLHGKGGKILFLLYRFLEIKSSKRTYLEDELKRHCMTMREVQVLECTSSTFKKLCNGRCHMLCTSTYKNSVSLENLPERSNSDILHQIIPNKRFYLKMNPTICYIGDNIRQLPSVSPSFVTAPSFILSLHIKSLIQNNKASISSLKHNSRSYQESPDSCDKLTVNGCSPSEDPSEQVSDITMENLGSSLGQVIASSRKPSIHHLKVDTDALSVSNEGDSTRSSDNSLRNEVDLSRNFVDQRDMELNGSEETVARTERLPSHTGLWQDADKSSSSFPEGYSSPDKSEGGCNSSMNDINVHAQSVGQIEEQPIDKGTLAEESALDLAWERNGYSIHSNPTAPRSVRHCNGRSLVSSKYGQLWQEDFSMNGFVHGSKKPRTHVSYSLPFGGYDLGWKRRSQQRKPRPLKKITTDNAKRLSGASANSTRCHRPLACNANVLVTVGDKGWRESGAQVVLESDDHKDCRILVKFSGVTKYVYKAQHILQPGITNRHTHAMMWKGGKDWALEFTDRSQWSLFKEIHEECYNRNMRAAYVKNIPIPGVRLIADDDCDNLVGVPFVRSSLKYHRQVGTEVDMALDPAHVLYDMDSDDEEWVLKMRNSVDMKEDDISEMSDDMFERVMDIFEKFAYAEECDEFSNDEIEEFMDDVGPLNIVKTIYGYWHEKRMKKGMALIRHFQPALWLRYQQQLKEWESAMSKVHSLPDVSREKQCRIKKPPMFAFCLRPRGLEVPHKLLKQRSHKKLISTSSYNAFGREQDGFYSSGRRDDRAFISIPNYESSDSYHSNEGSERIQYPELHRSNSKKRGSFSSPRDSHIMPFPQNKKLKKNGIDQWGSSGIYEPANMSQIQRDGLRRHRADIDEFKLRDASNAAQHALNMAKMKREKVQWLMHKADLAVHKATVALMIAEVMKESKEQAEEEEDNEEEELSDEDDI</sequence>
<evidence type="ECO:0000256" key="6">
    <source>
        <dbReference type="RuleBase" id="RU361124"/>
    </source>
</evidence>
<proteinExistence type="inferred from homology"/>
<feature type="region of interest" description="Disordered" evidence="7">
    <location>
        <begin position="259"/>
        <end position="308"/>
    </location>
</feature>
<keyword evidence="3 6" id="KW-0805">Transcription regulation</keyword>
<feature type="compositionally biased region" description="Low complexity" evidence="7">
    <location>
        <begin position="284"/>
        <end position="294"/>
    </location>
</feature>
<evidence type="ECO:0000256" key="3">
    <source>
        <dbReference type="ARBA" id="ARBA00023015"/>
    </source>
</evidence>
<comment type="similarity">
    <text evidence="2 6">Belongs to the enhancer of polycomb family.</text>
</comment>
<protein>
    <recommendedName>
        <fullName evidence="6">Enhancer of polycomb-like protein</fullName>
    </recommendedName>
</protein>
<evidence type="ECO:0000259" key="8">
    <source>
        <dbReference type="Pfam" id="PF10513"/>
    </source>
</evidence>
<dbReference type="AlphaFoldDB" id="A0A5P1FUU3"/>
<feature type="region of interest" description="Disordered" evidence="7">
    <location>
        <begin position="159"/>
        <end position="189"/>
    </location>
</feature>
<dbReference type="Proteomes" id="UP000243459">
    <property type="component" value="Chromosome 1"/>
</dbReference>
<evidence type="ECO:0000313" key="10">
    <source>
        <dbReference type="Proteomes" id="UP000243459"/>
    </source>
</evidence>
<comment type="subcellular location">
    <subcellularLocation>
        <location evidence="1 6">Nucleus</location>
    </subcellularLocation>
</comment>
<organism evidence="9 10">
    <name type="scientific">Asparagus officinalis</name>
    <name type="common">Garden asparagus</name>
    <dbReference type="NCBI Taxonomy" id="4686"/>
    <lineage>
        <taxon>Eukaryota</taxon>
        <taxon>Viridiplantae</taxon>
        <taxon>Streptophyta</taxon>
        <taxon>Embryophyta</taxon>
        <taxon>Tracheophyta</taxon>
        <taxon>Spermatophyta</taxon>
        <taxon>Magnoliopsida</taxon>
        <taxon>Liliopsida</taxon>
        <taxon>Asparagales</taxon>
        <taxon>Asparagaceae</taxon>
        <taxon>Asparagoideae</taxon>
        <taxon>Asparagus</taxon>
    </lineage>
</organism>
<dbReference type="InterPro" id="IPR024943">
    <property type="entry name" value="Enhancer_polycomb"/>
</dbReference>
<feature type="region of interest" description="Disordered" evidence="7">
    <location>
        <begin position="918"/>
        <end position="941"/>
    </location>
</feature>
<evidence type="ECO:0000256" key="5">
    <source>
        <dbReference type="ARBA" id="ARBA00023242"/>
    </source>
</evidence>
<feature type="compositionally biased region" description="Acidic residues" evidence="7">
    <location>
        <begin position="924"/>
        <end position="941"/>
    </location>
</feature>
<dbReference type="GO" id="GO:0035267">
    <property type="term" value="C:NuA4 histone acetyltransferase complex"/>
    <property type="evidence" value="ECO:0007669"/>
    <property type="project" value="InterPro"/>
</dbReference>
<feature type="compositionally biased region" description="Polar residues" evidence="7">
    <location>
        <begin position="159"/>
        <end position="169"/>
    </location>
</feature>
<gene>
    <name evidence="9" type="ORF">A4U43_C01F21750</name>
</gene>
<dbReference type="EMBL" id="CM007381">
    <property type="protein sequence ID" value="ONK80789.1"/>
    <property type="molecule type" value="Genomic_DNA"/>
</dbReference>
<reference evidence="10" key="1">
    <citation type="journal article" date="2017" name="Nat. Commun.">
        <title>The asparagus genome sheds light on the origin and evolution of a young Y chromosome.</title>
        <authorList>
            <person name="Harkess A."/>
            <person name="Zhou J."/>
            <person name="Xu C."/>
            <person name="Bowers J.E."/>
            <person name="Van der Hulst R."/>
            <person name="Ayyampalayam S."/>
            <person name="Mercati F."/>
            <person name="Riccardi P."/>
            <person name="McKain M.R."/>
            <person name="Kakrana A."/>
            <person name="Tang H."/>
            <person name="Ray J."/>
            <person name="Groenendijk J."/>
            <person name="Arikit S."/>
            <person name="Mathioni S.M."/>
            <person name="Nakano M."/>
            <person name="Shan H."/>
            <person name="Telgmann-Rauber A."/>
            <person name="Kanno A."/>
            <person name="Yue Z."/>
            <person name="Chen H."/>
            <person name="Li W."/>
            <person name="Chen Y."/>
            <person name="Xu X."/>
            <person name="Zhang Y."/>
            <person name="Luo S."/>
            <person name="Chen H."/>
            <person name="Gao J."/>
            <person name="Mao Z."/>
            <person name="Pires J.C."/>
            <person name="Luo M."/>
            <person name="Kudrna D."/>
            <person name="Wing R.A."/>
            <person name="Meyers B.C."/>
            <person name="Yi K."/>
            <person name="Kong H."/>
            <person name="Lavrijsen P."/>
            <person name="Sunseri F."/>
            <person name="Falavigna A."/>
            <person name="Ye Y."/>
            <person name="Leebens-Mack J.H."/>
            <person name="Chen G."/>
        </authorList>
    </citation>
    <scope>NUCLEOTIDE SEQUENCE [LARGE SCALE GENOMIC DNA]</scope>
    <source>
        <strain evidence="10">cv. DH0086</strain>
    </source>
</reference>
<feature type="domain" description="Enhancer of polycomb-like N-terminal" evidence="8">
    <location>
        <begin position="540"/>
        <end position="636"/>
    </location>
</feature>
<dbReference type="Gramene" id="ONK80789">
    <property type="protein sequence ID" value="ONK80789"/>
    <property type="gene ID" value="A4U43_C01F21750"/>
</dbReference>
<evidence type="ECO:0000256" key="4">
    <source>
        <dbReference type="ARBA" id="ARBA00023163"/>
    </source>
</evidence>